<feature type="domain" description="Methyltransferase" evidence="1">
    <location>
        <begin position="48"/>
        <end position="141"/>
    </location>
</feature>
<dbReference type="AlphaFoldDB" id="A0A839DVL7"/>
<dbReference type="CDD" id="cd02440">
    <property type="entry name" value="AdoMet_MTases"/>
    <property type="match status" value="1"/>
</dbReference>
<gene>
    <name evidence="2" type="ORF">FHX42_002297</name>
</gene>
<accession>A0A839DVL7</accession>
<dbReference type="RefSeq" id="WP_182544124.1">
    <property type="nucleotide sequence ID" value="NZ_JACGWZ010000002.1"/>
</dbReference>
<evidence type="ECO:0000259" key="1">
    <source>
        <dbReference type="Pfam" id="PF13649"/>
    </source>
</evidence>
<keyword evidence="3" id="KW-1185">Reference proteome</keyword>
<dbReference type="SUPFAM" id="SSF53335">
    <property type="entry name" value="S-adenosyl-L-methionine-dependent methyltransferases"/>
    <property type="match status" value="1"/>
</dbReference>
<protein>
    <submittedName>
        <fullName evidence="2">SAM-dependent methyltransferase</fullName>
    </submittedName>
</protein>
<comment type="caution">
    <text evidence="2">The sequence shown here is derived from an EMBL/GenBank/DDBJ whole genome shotgun (WGS) entry which is preliminary data.</text>
</comment>
<dbReference type="Proteomes" id="UP000569329">
    <property type="component" value="Unassembled WGS sequence"/>
</dbReference>
<reference evidence="2 3" key="1">
    <citation type="submission" date="2020-07" db="EMBL/GenBank/DDBJ databases">
        <title>Sequencing the genomes of 1000 actinobacteria strains.</title>
        <authorList>
            <person name="Klenk H.-P."/>
        </authorList>
    </citation>
    <scope>NUCLEOTIDE SEQUENCE [LARGE SCALE GENOMIC DNA]</scope>
    <source>
        <strain evidence="2 3">DSM 45975</strain>
    </source>
</reference>
<organism evidence="2 3">
    <name type="scientific">Halosaccharopolyspora lacisalsi</name>
    <dbReference type="NCBI Taxonomy" id="1000566"/>
    <lineage>
        <taxon>Bacteria</taxon>
        <taxon>Bacillati</taxon>
        <taxon>Actinomycetota</taxon>
        <taxon>Actinomycetes</taxon>
        <taxon>Pseudonocardiales</taxon>
        <taxon>Pseudonocardiaceae</taxon>
        <taxon>Halosaccharopolyspora</taxon>
    </lineage>
</organism>
<evidence type="ECO:0000313" key="2">
    <source>
        <dbReference type="EMBL" id="MBA8824950.1"/>
    </source>
</evidence>
<dbReference type="InterPro" id="IPR029063">
    <property type="entry name" value="SAM-dependent_MTases_sf"/>
</dbReference>
<dbReference type="GO" id="GO:0032259">
    <property type="term" value="P:methylation"/>
    <property type="evidence" value="ECO:0007669"/>
    <property type="project" value="UniProtKB-KW"/>
</dbReference>
<evidence type="ECO:0000313" key="3">
    <source>
        <dbReference type="Proteomes" id="UP000569329"/>
    </source>
</evidence>
<proteinExistence type="predicted"/>
<keyword evidence="2" id="KW-0808">Transferase</keyword>
<dbReference type="Pfam" id="PF13649">
    <property type="entry name" value="Methyltransf_25"/>
    <property type="match status" value="1"/>
</dbReference>
<sequence length="191" mass="21555">MNSTPLARFTELYEARPDPWNTTTSWYEQRKRNMAMACLPRPTYSVALEPACGTGELTSALASRCGSVLASDGLDTVVEYARRRLRPHPRVSVSRRRLPEEFPADPASADLVVLSEILYYFDGSDLDAVLESSWRALRPGGDLLAVHWRPRAHDAPTCGESVHHHLRARRGCEWLVSLQDPDFLVDVLRLR</sequence>
<dbReference type="EMBL" id="JACGWZ010000002">
    <property type="protein sequence ID" value="MBA8824950.1"/>
    <property type="molecule type" value="Genomic_DNA"/>
</dbReference>
<dbReference type="Gene3D" id="3.40.50.150">
    <property type="entry name" value="Vaccinia Virus protein VP39"/>
    <property type="match status" value="1"/>
</dbReference>
<dbReference type="GO" id="GO:0008168">
    <property type="term" value="F:methyltransferase activity"/>
    <property type="evidence" value="ECO:0007669"/>
    <property type="project" value="UniProtKB-KW"/>
</dbReference>
<dbReference type="InterPro" id="IPR041698">
    <property type="entry name" value="Methyltransf_25"/>
</dbReference>
<keyword evidence="2" id="KW-0489">Methyltransferase</keyword>
<name>A0A839DVL7_9PSEU</name>